<protein>
    <submittedName>
        <fullName evidence="2">Uncharacterized protein</fullName>
    </submittedName>
</protein>
<dbReference type="Proteomes" id="UP000639338">
    <property type="component" value="Unassembled WGS sequence"/>
</dbReference>
<evidence type="ECO:0000256" key="1">
    <source>
        <dbReference type="SAM" id="MobiDB-lite"/>
    </source>
</evidence>
<dbReference type="AlphaFoldDB" id="A0A835CTU9"/>
<evidence type="ECO:0000313" key="2">
    <source>
        <dbReference type="EMBL" id="KAF7993678.1"/>
    </source>
</evidence>
<dbReference type="EMBL" id="JACMRX010000003">
    <property type="protein sequence ID" value="KAF7993678.1"/>
    <property type="molecule type" value="Genomic_DNA"/>
</dbReference>
<reference evidence="2 3" key="1">
    <citation type="submission" date="2020-08" db="EMBL/GenBank/DDBJ databases">
        <title>Aphidius gifuensis genome sequencing and assembly.</title>
        <authorList>
            <person name="Du Z."/>
        </authorList>
    </citation>
    <scope>NUCLEOTIDE SEQUENCE [LARGE SCALE GENOMIC DNA]</scope>
    <source>
        <strain evidence="2">YNYX2018</strain>
        <tissue evidence="2">Adults</tissue>
    </source>
</reference>
<keyword evidence="3" id="KW-1185">Reference proteome</keyword>
<accession>A0A835CTU9</accession>
<feature type="compositionally biased region" description="Low complexity" evidence="1">
    <location>
        <begin position="355"/>
        <end position="364"/>
    </location>
</feature>
<gene>
    <name evidence="2" type="ORF">HCN44_010273</name>
</gene>
<evidence type="ECO:0000313" key="3">
    <source>
        <dbReference type="Proteomes" id="UP000639338"/>
    </source>
</evidence>
<comment type="caution">
    <text evidence="2">The sequence shown here is derived from an EMBL/GenBank/DDBJ whole genome shotgun (WGS) entry which is preliminary data.</text>
</comment>
<feature type="region of interest" description="Disordered" evidence="1">
    <location>
        <begin position="355"/>
        <end position="435"/>
    </location>
</feature>
<name>A0A835CTU9_APHGI</name>
<feature type="compositionally biased region" description="Basic residues" evidence="1">
    <location>
        <begin position="382"/>
        <end position="398"/>
    </location>
</feature>
<sequence>MTQTGVTSPGLSSNGAYVNKNRIDPKINFALNISDIVSIGCCDITSKEDFTYEITTLVLLKASKKRTTINTDSEVPAKVIKIVDDKNENIKAKKSTADLLPHLINSTNDNQELEENKNKKKEFPNQITIKSTANNTADPSSQNNNTSCSTYKSEILNKSQIKEEVNEQHINDLNELINDDILDDISEVLNNDLFKDLDEEIDQATKSMIIEEEKKSTDEKENNKSSDKSAKKLDDKKVKKNDRRNDKEKSKSIYESKSKKSNDRSSSSVKKSIDLNETKISNQVHLSSIGKNKNLSKQNNTSFSSIKNTSIDKASSSVSKSKNVKKIQQIEAPFCPKSGRQSVSLSVTAYNNTSSKNKLSSLKKIPPTPKFQSKARKEIIKKVKTRLQRRSTNKKKGSIKNPQAIITGMPSGKAKSSPLTEEQQQERLKKLKKIK</sequence>
<proteinExistence type="predicted"/>
<feature type="compositionally biased region" description="Basic and acidic residues" evidence="1">
    <location>
        <begin position="210"/>
        <end position="263"/>
    </location>
</feature>
<feature type="compositionally biased region" description="Polar residues" evidence="1">
    <location>
        <begin position="278"/>
        <end position="312"/>
    </location>
</feature>
<feature type="region of interest" description="Disordered" evidence="1">
    <location>
        <begin position="210"/>
        <end position="325"/>
    </location>
</feature>
<organism evidence="2 3">
    <name type="scientific">Aphidius gifuensis</name>
    <name type="common">Parasitoid wasp</name>
    <dbReference type="NCBI Taxonomy" id="684658"/>
    <lineage>
        <taxon>Eukaryota</taxon>
        <taxon>Metazoa</taxon>
        <taxon>Ecdysozoa</taxon>
        <taxon>Arthropoda</taxon>
        <taxon>Hexapoda</taxon>
        <taxon>Insecta</taxon>
        <taxon>Pterygota</taxon>
        <taxon>Neoptera</taxon>
        <taxon>Endopterygota</taxon>
        <taxon>Hymenoptera</taxon>
        <taxon>Apocrita</taxon>
        <taxon>Ichneumonoidea</taxon>
        <taxon>Braconidae</taxon>
        <taxon>Aphidiinae</taxon>
        <taxon>Aphidius</taxon>
    </lineage>
</organism>